<protein>
    <submittedName>
        <fullName evidence="2">Uncharacterized protein</fullName>
    </submittedName>
</protein>
<sequence length="255" mass="27940">MSDQRDNTSEGNRASGHAGGAPRLSELAPAITIHAQMSQTRGVTVNGIELLFDDTRIRLTFEADRNVADVFGREMAEFVTGLCHEAPENGKMLSLPDLKASISGCELEGAAILARAYAENVAAITIRLRRLQGNALALLQPGVLRDDATSRALERAVDEAIERIYVPLRNFETSIDLALREGRRGEAERIHAQIIAFRTEIDNICYNFERLLADDLARRDAARPALPPVEDVEEESGSEQSPGGPPYLRLIPGNR</sequence>
<dbReference type="RefSeq" id="WP_196103079.1">
    <property type="nucleotide sequence ID" value="NZ_CP064942.1"/>
</dbReference>
<name>A0A7S9QCJ2_9RHOB</name>
<gene>
    <name evidence="2" type="ORF">I0K15_19175</name>
</gene>
<evidence type="ECO:0000313" key="2">
    <source>
        <dbReference type="EMBL" id="QPH53870.1"/>
    </source>
</evidence>
<feature type="region of interest" description="Disordered" evidence="1">
    <location>
        <begin position="1"/>
        <end position="22"/>
    </location>
</feature>
<dbReference type="Proteomes" id="UP000594800">
    <property type="component" value="Chromosome"/>
</dbReference>
<keyword evidence="3" id="KW-1185">Reference proteome</keyword>
<proteinExistence type="predicted"/>
<feature type="region of interest" description="Disordered" evidence="1">
    <location>
        <begin position="224"/>
        <end position="255"/>
    </location>
</feature>
<evidence type="ECO:0000256" key="1">
    <source>
        <dbReference type="SAM" id="MobiDB-lite"/>
    </source>
</evidence>
<dbReference type="KEGG" id="poz:I0K15_19175"/>
<organism evidence="2 3">
    <name type="scientific">Pontivivens ytuae</name>
    <dbReference type="NCBI Taxonomy" id="2789856"/>
    <lineage>
        <taxon>Bacteria</taxon>
        <taxon>Pseudomonadati</taxon>
        <taxon>Pseudomonadota</taxon>
        <taxon>Alphaproteobacteria</taxon>
        <taxon>Rhodobacterales</taxon>
        <taxon>Paracoccaceae</taxon>
        <taxon>Pontivivens</taxon>
    </lineage>
</organism>
<dbReference type="AlphaFoldDB" id="A0A7S9QCJ2"/>
<reference evidence="2 3" key="1">
    <citation type="submission" date="2020-11" db="EMBL/GenBank/DDBJ databases">
        <title>Description of Pontivivens ytuae sp. nov. isolated from deep sea sediment of Mariana Trench.</title>
        <authorList>
            <person name="Wang Z."/>
            <person name="Sun Q.-L."/>
            <person name="Xu X.-D."/>
            <person name="Tang Y.-Z."/>
            <person name="Zhang J."/>
        </authorList>
    </citation>
    <scope>NUCLEOTIDE SEQUENCE [LARGE SCALE GENOMIC DNA]</scope>
    <source>
        <strain evidence="2 3">MT2928</strain>
    </source>
</reference>
<dbReference type="EMBL" id="CP064942">
    <property type="protein sequence ID" value="QPH53870.1"/>
    <property type="molecule type" value="Genomic_DNA"/>
</dbReference>
<evidence type="ECO:0000313" key="3">
    <source>
        <dbReference type="Proteomes" id="UP000594800"/>
    </source>
</evidence>
<accession>A0A7S9QCJ2</accession>